<accession>A0A8U0IIN9</accession>
<dbReference type="EMBL" id="CP096658">
    <property type="protein sequence ID" value="UPW00967.1"/>
    <property type="molecule type" value="Genomic_DNA"/>
</dbReference>
<dbReference type="SUPFAM" id="SSF46785">
    <property type="entry name" value="Winged helix' DNA-binding domain"/>
    <property type="match status" value="1"/>
</dbReference>
<feature type="compositionally biased region" description="Polar residues" evidence="1">
    <location>
        <begin position="1"/>
        <end position="14"/>
    </location>
</feature>
<dbReference type="RefSeq" id="WP_248655374.1">
    <property type="nucleotide sequence ID" value="NZ_CP096658.1"/>
</dbReference>
<dbReference type="InterPro" id="IPR036388">
    <property type="entry name" value="WH-like_DNA-bd_sf"/>
</dbReference>
<dbReference type="InterPro" id="IPR055768">
    <property type="entry name" value="DUF7344"/>
</dbReference>
<reference evidence="3" key="1">
    <citation type="submission" date="2022-04" db="EMBL/GenBank/DDBJ databases">
        <title>Diverse halophilic archaea isolated from saline environments.</title>
        <authorList>
            <person name="Cui H.-L."/>
        </authorList>
    </citation>
    <scope>NUCLEOTIDE SEQUENCE</scope>
    <source>
        <strain evidence="3">XZYJT40</strain>
    </source>
</reference>
<dbReference type="KEGG" id="haxz:M0R88_02430"/>
<keyword evidence="4" id="KW-1185">Reference proteome</keyword>
<organism evidence="3 4">
    <name type="scientific">Halorussus gelatinilyticus</name>
    <dbReference type="NCBI Taxonomy" id="2937524"/>
    <lineage>
        <taxon>Archaea</taxon>
        <taxon>Methanobacteriati</taxon>
        <taxon>Methanobacteriota</taxon>
        <taxon>Stenosarchaea group</taxon>
        <taxon>Halobacteria</taxon>
        <taxon>Halobacteriales</taxon>
        <taxon>Haladaptataceae</taxon>
        <taxon>Halorussus</taxon>
    </lineage>
</organism>
<evidence type="ECO:0000256" key="1">
    <source>
        <dbReference type="SAM" id="MobiDB-lite"/>
    </source>
</evidence>
<feature type="domain" description="DUF7344" evidence="2">
    <location>
        <begin position="35"/>
        <end position="113"/>
    </location>
</feature>
<evidence type="ECO:0000259" key="2">
    <source>
        <dbReference type="Pfam" id="PF24035"/>
    </source>
</evidence>
<proteinExistence type="predicted"/>
<dbReference type="InterPro" id="IPR036390">
    <property type="entry name" value="WH_DNA-bd_sf"/>
</dbReference>
<name>A0A8U0IIN9_9EURY</name>
<evidence type="ECO:0000313" key="3">
    <source>
        <dbReference type="EMBL" id="UPW00967.1"/>
    </source>
</evidence>
<dbReference type="AlphaFoldDB" id="A0A8U0IIN9"/>
<gene>
    <name evidence="3" type="ORF">M0R88_02430</name>
</gene>
<dbReference type="Pfam" id="PF24035">
    <property type="entry name" value="DUF7344"/>
    <property type="match status" value="1"/>
</dbReference>
<dbReference type="GeneID" id="72188675"/>
<dbReference type="Proteomes" id="UP000830434">
    <property type="component" value="Chromosome"/>
</dbReference>
<protein>
    <recommendedName>
        <fullName evidence="2">DUF7344 domain-containing protein</fullName>
    </recommendedName>
</protein>
<evidence type="ECO:0000313" key="4">
    <source>
        <dbReference type="Proteomes" id="UP000830434"/>
    </source>
</evidence>
<sequence>MSQDQNRGSVSPPNVSEKDVLPIDSESESLDAILRALSDHRRRCICHYLAQSDEAMTVDELAELLAASMTAKTRAVLTSAEIEKTRAELLQMHLPKLTEVGIVAHDADEGVVRLADSPGVEECLRAATSVDLQ</sequence>
<dbReference type="Gene3D" id="1.10.10.10">
    <property type="entry name" value="Winged helix-like DNA-binding domain superfamily/Winged helix DNA-binding domain"/>
    <property type="match status" value="1"/>
</dbReference>
<feature type="region of interest" description="Disordered" evidence="1">
    <location>
        <begin position="1"/>
        <end position="23"/>
    </location>
</feature>